<dbReference type="Gramene" id="KFK26449">
    <property type="protein sequence ID" value="KFK26449"/>
    <property type="gene ID" value="AALP_AA8G250000"/>
</dbReference>
<feature type="region of interest" description="Disordered" evidence="1">
    <location>
        <begin position="28"/>
        <end position="146"/>
    </location>
</feature>
<protein>
    <submittedName>
        <fullName evidence="2">Uncharacterized protein</fullName>
    </submittedName>
</protein>
<dbReference type="AlphaFoldDB" id="A0A087G997"/>
<feature type="compositionally biased region" description="Acidic residues" evidence="1">
    <location>
        <begin position="43"/>
        <end position="67"/>
    </location>
</feature>
<name>A0A087G997_ARAAL</name>
<proteinExistence type="predicted"/>
<dbReference type="OrthoDB" id="1114123at2759"/>
<keyword evidence="3" id="KW-1185">Reference proteome</keyword>
<feature type="compositionally biased region" description="Acidic residues" evidence="1">
    <location>
        <begin position="77"/>
        <end position="89"/>
    </location>
</feature>
<feature type="compositionally biased region" description="Acidic residues" evidence="1">
    <location>
        <begin position="101"/>
        <end position="124"/>
    </location>
</feature>
<evidence type="ECO:0000313" key="2">
    <source>
        <dbReference type="EMBL" id="KFK26449.1"/>
    </source>
</evidence>
<dbReference type="EMBL" id="CM002876">
    <property type="protein sequence ID" value="KFK26449.1"/>
    <property type="molecule type" value="Genomic_DNA"/>
</dbReference>
<dbReference type="Proteomes" id="UP000029120">
    <property type="component" value="Chromosome 8"/>
</dbReference>
<feature type="compositionally biased region" description="Basic and acidic residues" evidence="1">
    <location>
        <begin position="90"/>
        <end position="100"/>
    </location>
</feature>
<evidence type="ECO:0000256" key="1">
    <source>
        <dbReference type="SAM" id="MobiDB-lite"/>
    </source>
</evidence>
<gene>
    <name evidence="2" type="ordered locus">AALP_Aa8g250000</name>
</gene>
<evidence type="ECO:0000313" key="3">
    <source>
        <dbReference type="Proteomes" id="UP000029120"/>
    </source>
</evidence>
<feature type="compositionally biased region" description="Basic and acidic residues" evidence="1">
    <location>
        <begin position="132"/>
        <end position="146"/>
    </location>
</feature>
<organism evidence="2 3">
    <name type="scientific">Arabis alpina</name>
    <name type="common">Alpine rock-cress</name>
    <dbReference type="NCBI Taxonomy" id="50452"/>
    <lineage>
        <taxon>Eukaryota</taxon>
        <taxon>Viridiplantae</taxon>
        <taxon>Streptophyta</taxon>
        <taxon>Embryophyta</taxon>
        <taxon>Tracheophyta</taxon>
        <taxon>Spermatophyta</taxon>
        <taxon>Magnoliopsida</taxon>
        <taxon>eudicotyledons</taxon>
        <taxon>Gunneridae</taxon>
        <taxon>Pentapetalae</taxon>
        <taxon>rosids</taxon>
        <taxon>malvids</taxon>
        <taxon>Brassicales</taxon>
        <taxon>Brassicaceae</taxon>
        <taxon>Arabideae</taxon>
        <taxon>Arabis</taxon>
    </lineage>
</organism>
<reference evidence="3" key="1">
    <citation type="journal article" date="2015" name="Nat. Plants">
        <title>Genome expansion of Arabis alpina linked with retrotransposition and reduced symmetric DNA methylation.</title>
        <authorList>
            <person name="Willing E.M."/>
            <person name="Rawat V."/>
            <person name="Mandakova T."/>
            <person name="Maumus F."/>
            <person name="James G.V."/>
            <person name="Nordstroem K.J."/>
            <person name="Becker C."/>
            <person name="Warthmann N."/>
            <person name="Chica C."/>
            <person name="Szarzynska B."/>
            <person name="Zytnicki M."/>
            <person name="Albani M.C."/>
            <person name="Kiefer C."/>
            <person name="Bergonzi S."/>
            <person name="Castaings L."/>
            <person name="Mateos J.L."/>
            <person name="Berns M.C."/>
            <person name="Bujdoso N."/>
            <person name="Piofczyk T."/>
            <person name="de Lorenzo L."/>
            <person name="Barrero-Sicilia C."/>
            <person name="Mateos I."/>
            <person name="Piednoel M."/>
            <person name="Hagmann J."/>
            <person name="Chen-Min-Tao R."/>
            <person name="Iglesias-Fernandez R."/>
            <person name="Schuster S.C."/>
            <person name="Alonso-Blanco C."/>
            <person name="Roudier F."/>
            <person name="Carbonero P."/>
            <person name="Paz-Ares J."/>
            <person name="Davis S.J."/>
            <person name="Pecinka A."/>
            <person name="Quesneville H."/>
            <person name="Colot V."/>
            <person name="Lysak M.A."/>
            <person name="Weigel D."/>
            <person name="Coupland G."/>
            <person name="Schneeberger K."/>
        </authorList>
    </citation>
    <scope>NUCLEOTIDE SEQUENCE [LARGE SCALE GENOMIC DNA]</scope>
    <source>
        <strain evidence="3">cv. Pajares</strain>
    </source>
</reference>
<sequence>MQALCCCVGGIGGSVEIFLEHDRSEATPGLVPYLTNSTHEDQDHGDEETVGGYDDEADDEADDDEADGEPHYKGGDEADEADEDDDDNDAERPREDHEADQSEDENPAEEQDIPIDDDDGDDVVINEGDGATDERFSSLFKEELPL</sequence>
<accession>A0A087G997</accession>